<reference evidence="1 2" key="1">
    <citation type="submission" date="2014-04" db="EMBL/GenBank/DDBJ databases">
        <authorList>
            <consortium name="DOE Joint Genome Institute"/>
            <person name="Kuo A."/>
            <person name="Tarkka M."/>
            <person name="Buscot F."/>
            <person name="Kohler A."/>
            <person name="Nagy L.G."/>
            <person name="Floudas D."/>
            <person name="Copeland A."/>
            <person name="Barry K.W."/>
            <person name="Cichocki N."/>
            <person name="Veneault-Fourrey C."/>
            <person name="LaButti K."/>
            <person name="Lindquist E.A."/>
            <person name="Lipzen A."/>
            <person name="Lundell T."/>
            <person name="Morin E."/>
            <person name="Murat C."/>
            <person name="Sun H."/>
            <person name="Tunlid A."/>
            <person name="Henrissat B."/>
            <person name="Grigoriev I.V."/>
            <person name="Hibbett D.S."/>
            <person name="Martin F."/>
            <person name="Nordberg H.P."/>
            <person name="Cantor M.N."/>
            <person name="Hua S.X."/>
        </authorList>
    </citation>
    <scope>NUCLEOTIDE SEQUENCE [LARGE SCALE GENOMIC DNA]</scope>
    <source>
        <strain evidence="1 2">F 1598</strain>
    </source>
</reference>
<dbReference type="EMBL" id="KN832983">
    <property type="protein sequence ID" value="KIM86119.1"/>
    <property type="molecule type" value="Genomic_DNA"/>
</dbReference>
<dbReference type="HOGENOM" id="CLU_2590598_0_0_1"/>
<gene>
    <name evidence="1" type="ORF">PILCRDRAFT_333963</name>
</gene>
<evidence type="ECO:0000313" key="1">
    <source>
        <dbReference type="EMBL" id="KIM86119.1"/>
    </source>
</evidence>
<organism evidence="1 2">
    <name type="scientific">Piloderma croceum (strain F 1598)</name>
    <dbReference type="NCBI Taxonomy" id="765440"/>
    <lineage>
        <taxon>Eukaryota</taxon>
        <taxon>Fungi</taxon>
        <taxon>Dikarya</taxon>
        <taxon>Basidiomycota</taxon>
        <taxon>Agaricomycotina</taxon>
        <taxon>Agaricomycetes</taxon>
        <taxon>Agaricomycetidae</taxon>
        <taxon>Atheliales</taxon>
        <taxon>Atheliaceae</taxon>
        <taxon>Piloderma</taxon>
    </lineage>
</organism>
<reference evidence="2" key="2">
    <citation type="submission" date="2015-01" db="EMBL/GenBank/DDBJ databases">
        <title>Evolutionary Origins and Diversification of the Mycorrhizal Mutualists.</title>
        <authorList>
            <consortium name="DOE Joint Genome Institute"/>
            <consortium name="Mycorrhizal Genomics Consortium"/>
            <person name="Kohler A."/>
            <person name="Kuo A."/>
            <person name="Nagy L.G."/>
            <person name="Floudas D."/>
            <person name="Copeland A."/>
            <person name="Barry K.W."/>
            <person name="Cichocki N."/>
            <person name="Veneault-Fourrey C."/>
            <person name="LaButti K."/>
            <person name="Lindquist E.A."/>
            <person name="Lipzen A."/>
            <person name="Lundell T."/>
            <person name="Morin E."/>
            <person name="Murat C."/>
            <person name="Riley R."/>
            <person name="Ohm R."/>
            <person name="Sun H."/>
            <person name="Tunlid A."/>
            <person name="Henrissat B."/>
            <person name="Grigoriev I.V."/>
            <person name="Hibbett D.S."/>
            <person name="Martin F."/>
        </authorList>
    </citation>
    <scope>NUCLEOTIDE SEQUENCE [LARGE SCALE GENOMIC DNA]</scope>
    <source>
        <strain evidence="2">F 1598</strain>
    </source>
</reference>
<accession>A0A0C3G2R3</accession>
<name>A0A0C3G2R3_PILCF</name>
<proteinExistence type="predicted"/>
<dbReference type="AlphaFoldDB" id="A0A0C3G2R3"/>
<dbReference type="InParanoid" id="A0A0C3G2R3"/>
<keyword evidence="2" id="KW-1185">Reference proteome</keyword>
<evidence type="ECO:0000313" key="2">
    <source>
        <dbReference type="Proteomes" id="UP000054166"/>
    </source>
</evidence>
<protein>
    <submittedName>
        <fullName evidence="1">Uncharacterized protein</fullName>
    </submittedName>
</protein>
<sequence length="80" mass="8982">MIVEVVVPTLESVYGRRMSTPKIRPTKNVKVNQTQRDSPCSDAILIPLSRFTSPGRKNESIPKHLLDSVFRGIDAIGYEQ</sequence>
<dbReference type="Proteomes" id="UP000054166">
    <property type="component" value="Unassembled WGS sequence"/>
</dbReference>